<dbReference type="Proteomes" id="UP001189429">
    <property type="component" value="Unassembled WGS sequence"/>
</dbReference>
<dbReference type="EMBL" id="CAUYUJ010003440">
    <property type="protein sequence ID" value="CAK0805367.1"/>
    <property type="molecule type" value="Genomic_DNA"/>
</dbReference>
<proteinExistence type="predicted"/>
<accession>A0ABN9QHX6</accession>
<organism evidence="1 2">
    <name type="scientific">Prorocentrum cordatum</name>
    <dbReference type="NCBI Taxonomy" id="2364126"/>
    <lineage>
        <taxon>Eukaryota</taxon>
        <taxon>Sar</taxon>
        <taxon>Alveolata</taxon>
        <taxon>Dinophyceae</taxon>
        <taxon>Prorocentrales</taxon>
        <taxon>Prorocentraceae</taxon>
        <taxon>Prorocentrum</taxon>
    </lineage>
</organism>
<feature type="non-terminal residue" evidence="1">
    <location>
        <position position="143"/>
    </location>
</feature>
<comment type="caution">
    <text evidence="1">The sequence shown here is derived from an EMBL/GenBank/DDBJ whole genome shotgun (WGS) entry which is preliminary data.</text>
</comment>
<evidence type="ECO:0000313" key="1">
    <source>
        <dbReference type="EMBL" id="CAK0805367.1"/>
    </source>
</evidence>
<reference evidence="1" key="1">
    <citation type="submission" date="2023-10" db="EMBL/GenBank/DDBJ databases">
        <authorList>
            <person name="Chen Y."/>
            <person name="Shah S."/>
            <person name="Dougan E. K."/>
            <person name="Thang M."/>
            <person name="Chan C."/>
        </authorList>
    </citation>
    <scope>NUCLEOTIDE SEQUENCE [LARGE SCALE GENOMIC DNA]</scope>
</reference>
<gene>
    <name evidence="1" type="ORF">PCOR1329_LOCUS11884</name>
</gene>
<protein>
    <submittedName>
        <fullName evidence="1">Uncharacterized protein</fullName>
    </submittedName>
</protein>
<name>A0ABN9QHX6_9DINO</name>
<evidence type="ECO:0000313" key="2">
    <source>
        <dbReference type="Proteomes" id="UP001189429"/>
    </source>
</evidence>
<sequence length="143" mass="15962">EDELQRQVALLTAQCAELTKQVQDMASSVQGLSAHRNLVLRAGRPATRDALLEFRPTLPMVEYQPTHVSQLQNEDLAILGQLGNHAAHKERLLREIMQVDGVSWEKAHEKLAEMDEYNEMPYWLQTTPYRLGISGAVAGAVAS</sequence>
<keyword evidence="2" id="KW-1185">Reference proteome</keyword>
<feature type="non-terminal residue" evidence="1">
    <location>
        <position position="1"/>
    </location>
</feature>